<dbReference type="InterPro" id="IPR054156">
    <property type="entry name" value="YxaF_TetR_C"/>
</dbReference>
<feature type="domain" description="HTH tetR-type" evidence="5">
    <location>
        <begin position="9"/>
        <end position="69"/>
    </location>
</feature>
<dbReference type="PROSITE" id="PS50977">
    <property type="entry name" value="HTH_TETR_2"/>
    <property type="match status" value="1"/>
</dbReference>
<evidence type="ECO:0000256" key="2">
    <source>
        <dbReference type="ARBA" id="ARBA00023125"/>
    </source>
</evidence>
<dbReference type="GO" id="GO:0003677">
    <property type="term" value="F:DNA binding"/>
    <property type="evidence" value="ECO:0007669"/>
    <property type="project" value="UniProtKB-UniRule"/>
</dbReference>
<dbReference type="InterPro" id="IPR009057">
    <property type="entry name" value="Homeodomain-like_sf"/>
</dbReference>
<dbReference type="Pfam" id="PF00440">
    <property type="entry name" value="TetR_N"/>
    <property type="match status" value="1"/>
</dbReference>
<dbReference type="Gene3D" id="1.10.357.10">
    <property type="entry name" value="Tetracycline Repressor, domain 2"/>
    <property type="match status" value="1"/>
</dbReference>
<sequence length="192" mass="21486">MPYSAEHKKQSRERILLSAIDLFCRRGFDQISIAQIMQHAEMTHGAFYAHFSSKVSLYAEAILTAGRHSLLVRKGGDLDKEKMRYLVTEYLSMEHVRQEGYACPLAFLSTDVAHRDSEVRASYEKVFNGMVDRLAQALEATGRSLQTARAQAQYLVVTMVGTVSIARSLSDTESQKALLENSKSSLFAMLAD</sequence>
<dbReference type="RefSeq" id="WP_182809960.1">
    <property type="nucleotide sequence ID" value="NZ_JACJFM010000024.1"/>
</dbReference>
<evidence type="ECO:0000256" key="4">
    <source>
        <dbReference type="PROSITE-ProRule" id="PRU00335"/>
    </source>
</evidence>
<evidence type="ECO:0000256" key="3">
    <source>
        <dbReference type="ARBA" id="ARBA00023163"/>
    </source>
</evidence>
<dbReference type="Gene3D" id="1.10.10.60">
    <property type="entry name" value="Homeodomain-like"/>
    <property type="match status" value="1"/>
</dbReference>
<dbReference type="EMBL" id="JACJFM010000024">
    <property type="protein sequence ID" value="MBB1488193.1"/>
    <property type="molecule type" value="Genomic_DNA"/>
</dbReference>
<keyword evidence="7" id="KW-1185">Reference proteome</keyword>
<dbReference type="PRINTS" id="PR00455">
    <property type="entry name" value="HTHTETR"/>
</dbReference>
<dbReference type="SUPFAM" id="SSF46689">
    <property type="entry name" value="Homeodomain-like"/>
    <property type="match status" value="1"/>
</dbReference>
<dbReference type="InterPro" id="IPR001647">
    <property type="entry name" value="HTH_TetR"/>
</dbReference>
<feature type="DNA-binding region" description="H-T-H motif" evidence="4">
    <location>
        <begin position="32"/>
        <end position="51"/>
    </location>
</feature>
<protein>
    <submittedName>
        <fullName evidence="6">TetR/AcrR family transcriptional regulator</fullName>
    </submittedName>
</protein>
<accession>A0A839IRU1</accession>
<comment type="caution">
    <text evidence="6">The sequence shown here is derived from an EMBL/GenBank/DDBJ whole genome shotgun (WGS) entry which is preliminary data.</text>
</comment>
<gene>
    <name evidence="6" type="ORF">H4O21_16445</name>
</gene>
<dbReference type="Proteomes" id="UP000565262">
    <property type="component" value="Unassembled WGS sequence"/>
</dbReference>
<keyword evidence="1" id="KW-0805">Transcription regulation</keyword>
<evidence type="ECO:0000256" key="1">
    <source>
        <dbReference type="ARBA" id="ARBA00023015"/>
    </source>
</evidence>
<dbReference type="InterPro" id="IPR036271">
    <property type="entry name" value="Tet_transcr_reg_TetR-rel_C_sf"/>
</dbReference>
<keyword evidence="2 4" id="KW-0238">DNA-binding</keyword>
<dbReference type="PANTHER" id="PTHR47506:SF7">
    <property type="entry name" value="TRANSCRIPTIONAL REGULATORY PROTEIN"/>
    <property type="match status" value="1"/>
</dbReference>
<dbReference type="PANTHER" id="PTHR47506">
    <property type="entry name" value="TRANSCRIPTIONAL REGULATORY PROTEIN"/>
    <property type="match status" value="1"/>
</dbReference>
<proteinExistence type="predicted"/>
<evidence type="ECO:0000313" key="6">
    <source>
        <dbReference type="EMBL" id="MBB1488193.1"/>
    </source>
</evidence>
<reference evidence="6 7" key="1">
    <citation type="submission" date="2020-08" db="EMBL/GenBank/DDBJ databases">
        <title>Oceanospirillum sp. nov. isolated from marine sediment.</title>
        <authorList>
            <person name="Ji X."/>
        </authorList>
    </citation>
    <scope>NUCLEOTIDE SEQUENCE [LARGE SCALE GENOMIC DNA]</scope>
    <source>
        <strain evidence="6 7">D5</strain>
    </source>
</reference>
<evidence type="ECO:0000313" key="7">
    <source>
        <dbReference type="Proteomes" id="UP000565262"/>
    </source>
</evidence>
<keyword evidence="3" id="KW-0804">Transcription</keyword>
<organism evidence="6 7">
    <name type="scientific">Oceanospirillum sediminis</name>
    <dbReference type="NCBI Taxonomy" id="2760088"/>
    <lineage>
        <taxon>Bacteria</taxon>
        <taxon>Pseudomonadati</taxon>
        <taxon>Pseudomonadota</taxon>
        <taxon>Gammaproteobacteria</taxon>
        <taxon>Oceanospirillales</taxon>
        <taxon>Oceanospirillaceae</taxon>
        <taxon>Oceanospirillum</taxon>
    </lineage>
</organism>
<evidence type="ECO:0000259" key="5">
    <source>
        <dbReference type="PROSITE" id="PS50977"/>
    </source>
</evidence>
<name>A0A839IRU1_9GAMM</name>
<dbReference type="SUPFAM" id="SSF48498">
    <property type="entry name" value="Tetracyclin repressor-like, C-terminal domain"/>
    <property type="match status" value="1"/>
</dbReference>
<dbReference type="Pfam" id="PF21993">
    <property type="entry name" value="TetR_C_13_2"/>
    <property type="match status" value="1"/>
</dbReference>
<dbReference type="AlphaFoldDB" id="A0A839IRU1"/>